<keyword evidence="4" id="KW-1185">Reference proteome</keyword>
<evidence type="ECO:0000313" key="3">
    <source>
        <dbReference type="EMBL" id="KAF4311523.1"/>
    </source>
</evidence>
<dbReference type="EMBL" id="WWBZ02000009">
    <property type="protein sequence ID" value="KAF4311523.1"/>
    <property type="molecule type" value="Genomic_DNA"/>
</dbReference>
<reference evidence="3" key="1">
    <citation type="submission" date="2020-04" db="EMBL/GenBank/DDBJ databases">
        <title>Genome Assembly and Annotation of Botryosphaeria dothidea sdau 11-99, a Latent Pathogen of Apple Fruit Ring Rot in China.</title>
        <authorList>
            <person name="Yu C."/>
            <person name="Diao Y."/>
            <person name="Lu Q."/>
            <person name="Zhao J."/>
            <person name="Cui S."/>
            <person name="Peng C."/>
            <person name="He B."/>
            <person name="Liu H."/>
        </authorList>
    </citation>
    <scope>NUCLEOTIDE SEQUENCE [LARGE SCALE GENOMIC DNA]</scope>
    <source>
        <strain evidence="3">Sdau11-99</strain>
    </source>
</reference>
<dbReference type="AlphaFoldDB" id="A0A8H4J618"/>
<evidence type="ECO:0000256" key="2">
    <source>
        <dbReference type="SAM" id="Phobius"/>
    </source>
</evidence>
<feature type="compositionally biased region" description="Acidic residues" evidence="1">
    <location>
        <begin position="48"/>
        <end position="57"/>
    </location>
</feature>
<sequence>MPIQHFKVGHPPPYTDVVPPAAAADDDMTEEQSCEARGPLPPYRDVEEGAEGEEGEEGSGASYAMHPQDFERPAKMMRATALRRWLVRSCDASLALFFIGFTVVGVVLWFWFK</sequence>
<name>A0A8H4J618_9PEZI</name>
<feature type="region of interest" description="Disordered" evidence="1">
    <location>
        <begin position="1"/>
        <end position="66"/>
    </location>
</feature>
<evidence type="ECO:0000256" key="1">
    <source>
        <dbReference type="SAM" id="MobiDB-lite"/>
    </source>
</evidence>
<comment type="caution">
    <text evidence="3">The sequence shown here is derived from an EMBL/GenBank/DDBJ whole genome shotgun (WGS) entry which is preliminary data.</text>
</comment>
<gene>
    <name evidence="3" type="ORF">GTA08_BOTSDO12844</name>
</gene>
<proteinExistence type="predicted"/>
<evidence type="ECO:0000313" key="4">
    <source>
        <dbReference type="Proteomes" id="UP000572817"/>
    </source>
</evidence>
<accession>A0A8H4J618</accession>
<protein>
    <submittedName>
        <fullName evidence="3">Uncharacterized protein</fullName>
    </submittedName>
</protein>
<keyword evidence="2" id="KW-1133">Transmembrane helix</keyword>
<dbReference type="Proteomes" id="UP000572817">
    <property type="component" value="Unassembled WGS sequence"/>
</dbReference>
<organism evidence="3 4">
    <name type="scientific">Botryosphaeria dothidea</name>
    <dbReference type="NCBI Taxonomy" id="55169"/>
    <lineage>
        <taxon>Eukaryota</taxon>
        <taxon>Fungi</taxon>
        <taxon>Dikarya</taxon>
        <taxon>Ascomycota</taxon>
        <taxon>Pezizomycotina</taxon>
        <taxon>Dothideomycetes</taxon>
        <taxon>Dothideomycetes incertae sedis</taxon>
        <taxon>Botryosphaeriales</taxon>
        <taxon>Botryosphaeriaceae</taxon>
        <taxon>Botryosphaeria</taxon>
    </lineage>
</organism>
<keyword evidence="2" id="KW-0472">Membrane</keyword>
<feature type="compositionally biased region" description="Acidic residues" evidence="1">
    <location>
        <begin position="24"/>
        <end position="33"/>
    </location>
</feature>
<keyword evidence="2" id="KW-0812">Transmembrane</keyword>
<feature type="transmembrane region" description="Helical" evidence="2">
    <location>
        <begin position="85"/>
        <end position="112"/>
    </location>
</feature>